<dbReference type="InterPro" id="IPR000182">
    <property type="entry name" value="GNAT_dom"/>
</dbReference>
<dbReference type="PROSITE" id="PS51186">
    <property type="entry name" value="GNAT"/>
    <property type="match status" value="1"/>
</dbReference>
<organism evidence="4 5">
    <name type="scientific">Streptomyces montanus</name>
    <dbReference type="NCBI Taxonomy" id="2580423"/>
    <lineage>
        <taxon>Bacteria</taxon>
        <taxon>Bacillati</taxon>
        <taxon>Actinomycetota</taxon>
        <taxon>Actinomycetes</taxon>
        <taxon>Kitasatosporales</taxon>
        <taxon>Streptomycetaceae</taxon>
        <taxon>Streptomyces</taxon>
    </lineage>
</organism>
<dbReference type="RefSeq" id="WP_138045750.1">
    <property type="nucleotide sequence ID" value="NZ_VBZC01000015.1"/>
</dbReference>
<dbReference type="Pfam" id="PF00583">
    <property type="entry name" value="Acetyltransf_1"/>
    <property type="match status" value="2"/>
</dbReference>
<evidence type="ECO:0000313" key="5">
    <source>
        <dbReference type="Proteomes" id="UP000305906"/>
    </source>
</evidence>
<keyword evidence="5" id="KW-1185">Reference proteome</keyword>
<proteinExistence type="predicted"/>
<dbReference type="Proteomes" id="UP000305906">
    <property type="component" value="Unassembled WGS sequence"/>
</dbReference>
<protein>
    <submittedName>
        <fullName evidence="4">GNAT family N-acetyltransferase</fullName>
    </submittedName>
</protein>
<dbReference type="SUPFAM" id="SSF55729">
    <property type="entry name" value="Acyl-CoA N-acyltransferases (Nat)"/>
    <property type="match status" value="2"/>
</dbReference>
<keyword evidence="2" id="KW-0012">Acyltransferase</keyword>
<gene>
    <name evidence="4" type="ORF">FE633_15645</name>
</gene>
<dbReference type="PANTHER" id="PTHR43877">
    <property type="entry name" value="AMINOALKYLPHOSPHONATE N-ACETYLTRANSFERASE-RELATED-RELATED"/>
    <property type="match status" value="1"/>
</dbReference>
<evidence type="ECO:0000256" key="2">
    <source>
        <dbReference type="ARBA" id="ARBA00023315"/>
    </source>
</evidence>
<evidence type="ECO:0000313" key="4">
    <source>
        <dbReference type="EMBL" id="TLS45194.1"/>
    </source>
</evidence>
<accession>A0A5R9FXH1</accession>
<sequence>MPPRITALIDPEPAASSRRSAWLASDDEGVPIGSAFLRLFTKEGQEHLAELQVAVHRAERRRGVGARLLEAAVAAARSEGRRSILAQANEGSPGDLFLAASGFRRVLTLAYARLPLADADLTRIDTIAEQVHDGYRMTHWDGMVPSALAQTYAASRRAMDDMPMEGTDYGTVVWDVERVVSAAEVIAKRGDLLHTVAVLDTADGSVVGFSELVVPGSGRGDGQHYGTAVLPEHRGHGLGLWMKAHSIRLARRRHPDLAGLLTDTADSNSPMRGINDILGYLPTHKAVEYQLDL</sequence>
<dbReference type="AlphaFoldDB" id="A0A5R9FXH1"/>
<dbReference type="EMBL" id="VBZC01000015">
    <property type="protein sequence ID" value="TLS45194.1"/>
    <property type="molecule type" value="Genomic_DNA"/>
</dbReference>
<dbReference type="InterPro" id="IPR050832">
    <property type="entry name" value="Bact_Acetyltransf"/>
</dbReference>
<evidence type="ECO:0000256" key="1">
    <source>
        <dbReference type="ARBA" id="ARBA00022679"/>
    </source>
</evidence>
<dbReference type="PANTHER" id="PTHR43877:SF1">
    <property type="entry name" value="ACETYLTRANSFERASE"/>
    <property type="match status" value="1"/>
</dbReference>
<comment type="caution">
    <text evidence="4">The sequence shown here is derived from an EMBL/GenBank/DDBJ whole genome shotgun (WGS) entry which is preliminary data.</text>
</comment>
<reference evidence="4 5" key="1">
    <citation type="submission" date="2019-05" db="EMBL/GenBank/DDBJ databases">
        <title>Streptomyces sp. NEAU-C151, a novel actinomycete isolated from soil.</title>
        <authorList>
            <person name="Han L."/>
            <person name="Jiang H."/>
        </authorList>
    </citation>
    <scope>NUCLEOTIDE SEQUENCE [LARGE SCALE GENOMIC DNA]</scope>
    <source>
        <strain evidence="4 5">NEAU-C151</strain>
    </source>
</reference>
<keyword evidence="1 4" id="KW-0808">Transferase</keyword>
<feature type="domain" description="N-acetyltransferase" evidence="3">
    <location>
        <begin position="1"/>
        <end position="117"/>
    </location>
</feature>
<name>A0A5R9FXH1_9ACTN</name>
<dbReference type="GO" id="GO:0016747">
    <property type="term" value="F:acyltransferase activity, transferring groups other than amino-acyl groups"/>
    <property type="evidence" value="ECO:0007669"/>
    <property type="project" value="InterPro"/>
</dbReference>
<dbReference type="Gene3D" id="3.40.630.30">
    <property type="match status" value="1"/>
</dbReference>
<dbReference type="CDD" id="cd04301">
    <property type="entry name" value="NAT_SF"/>
    <property type="match status" value="2"/>
</dbReference>
<evidence type="ECO:0000259" key="3">
    <source>
        <dbReference type="PROSITE" id="PS51186"/>
    </source>
</evidence>
<dbReference type="InterPro" id="IPR016181">
    <property type="entry name" value="Acyl_CoA_acyltransferase"/>
</dbReference>